<dbReference type="GeneID" id="136074196"/>
<keyword evidence="2" id="KW-1185">Reference proteome</keyword>
<dbReference type="Proteomes" id="UP001652625">
    <property type="component" value="Chromosome 01"/>
</dbReference>
<sequence>MVNKSNVTNLLEIFNKQNTLLLNNDNDPDVNFFEDVIINSNYFDIEEVSNLMNASQMLFSTLTLNIRSMNKNFESFKSMLKNINSEFTVICLIETWCRNEKNNFQIPGYKAIHQTRGGGIGGGVCIFVHDSIHFQKIEILSTQNTDFEFLTIELLNHNNQKNILITALYRPPCGNKKSFLKHLKCYLKKIKHKQIYITGDYNLNLLNVKTDSDVKRFSNTLFQYNIIPLINKPTRVTLQTESLIDNIFTNNFTTCNIQSGIIKSDISDHFPIFFISDFFKKGKKCKVQREVKRQVNETNIEAFRNYLLKVNWKQLNNCKDVNIAYDFFYNEFINVYNKAFPMKEIKTKLKNLQSPWITKGLIKSSKKKQRLYEKFLKNKTYQNEKKYKIYKNLFENLKKKAKKNYFSKSLQNNIGNNKKTWDIIKEVIGKNKQDHGNTLPKYIYTEDERTVINERKVIAESFNNYFINVGQNLANKITPGNKNFKSYIKEEDCVMDELEVSPDELRFAFNMLKPNKSSGLDDISPRVVKEVFDIIEKPLLIIFNLSFNNDILVFSCSTLRLNIFDIIISRG</sequence>
<dbReference type="InterPro" id="IPR036691">
    <property type="entry name" value="Endo/exonu/phosph_ase_sf"/>
</dbReference>
<reference evidence="3" key="2">
    <citation type="submission" date="2025-08" db="UniProtKB">
        <authorList>
            <consortium name="RefSeq"/>
        </authorList>
    </citation>
    <scope>IDENTIFICATION</scope>
</reference>
<evidence type="ECO:0000259" key="1">
    <source>
        <dbReference type="Pfam" id="PF03372"/>
    </source>
</evidence>
<dbReference type="Pfam" id="PF03372">
    <property type="entry name" value="Exo_endo_phos"/>
    <property type="match status" value="1"/>
</dbReference>
<dbReference type="RefSeq" id="XP_065642572.1">
    <property type="nucleotide sequence ID" value="XM_065786500.1"/>
</dbReference>
<dbReference type="Gene3D" id="3.60.10.10">
    <property type="entry name" value="Endonuclease/exonuclease/phosphatase"/>
    <property type="match status" value="1"/>
</dbReference>
<dbReference type="SUPFAM" id="SSF56219">
    <property type="entry name" value="DNase I-like"/>
    <property type="match status" value="1"/>
</dbReference>
<proteinExistence type="predicted"/>
<name>A0ABM4B1D1_HYDVU</name>
<feature type="domain" description="Endonuclease/exonuclease/phosphatase" evidence="1">
    <location>
        <begin position="62"/>
        <end position="269"/>
    </location>
</feature>
<evidence type="ECO:0000313" key="2">
    <source>
        <dbReference type="Proteomes" id="UP001652625"/>
    </source>
</evidence>
<evidence type="ECO:0000313" key="3">
    <source>
        <dbReference type="RefSeq" id="XP_065642572.1"/>
    </source>
</evidence>
<dbReference type="InterPro" id="IPR005135">
    <property type="entry name" value="Endo/exonuclease/phosphatase"/>
</dbReference>
<reference evidence="2" key="1">
    <citation type="submission" date="2025-05" db="UniProtKB">
        <authorList>
            <consortium name="RefSeq"/>
        </authorList>
    </citation>
    <scope>NUCLEOTIDE SEQUENCE [LARGE SCALE GENOMIC DNA]</scope>
</reference>
<accession>A0ABM4B1D1</accession>
<organism evidence="2 3">
    <name type="scientific">Hydra vulgaris</name>
    <name type="common">Hydra</name>
    <name type="synonym">Hydra attenuata</name>
    <dbReference type="NCBI Taxonomy" id="6087"/>
    <lineage>
        <taxon>Eukaryota</taxon>
        <taxon>Metazoa</taxon>
        <taxon>Cnidaria</taxon>
        <taxon>Hydrozoa</taxon>
        <taxon>Hydroidolina</taxon>
        <taxon>Anthoathecata</taxon>
        <taxon>Aplanulata</taxon>
        <taxon>Hydridae</taxon>
        <taxon>Hydra</taxon>
    </lineage>
</organism>
<protein>
    <submittedName>
        <fullName evidence="3">Uncharacterized protein LOC136074196</fullName>
    </submittedName>
</protein>
<dbReference type="PANTHER" id="PTHR33776:SF4">
    <property type="entry name" value="ENDONUCLEASE_EXONUCLEASE_PHOSPHATASE DOMAIN-CONTAINING PROTEIN"/>
    <property type="match status" value="1"/>
</dbReference>
<dbReference type="PANTHER" id="PTHR33776">
    <property type="entry name" value="ENDO/EXONUCLEASE/PHOSPHATASE DOMAIN-CONTAINING PROTEIN"/>
    <property type="match status" value="1"/>
</dbReference>
<gene>
    <name evidence="3" type="primary">LOC136074196</name>
</gene>